<dbReference type="Gene3D" id="1.10.10.10">
    <property type="entry name" value="Winged helix-like DNA-binding domain superfamily/Winged helix DNA-binding domain"/>
    <property type="match status" value="1"/>
</dbReference>
<dbReference type="SUPFAM" id="SSF52172">
    <property type="entry name" value="CheY-like"/>
    <property type="match status" value="1"/>
</dbReference>
<keyword evidence="2 8" id="KW-0597">Phosphoprotein</keyword>
<keyword evidence="4" id="KW-0805">Transcription regulation</keyword>
<dbReference type="Gene3D" id="6.10.250.690">
    <property type="match status" value="1"/>
</dbReference>
<dbReference type="GO" id="GO:0006355">
    <property type="term" value="P:regulation of DNA-templated transcription"/>
    <property type="evidence" value="ECO:0007669"/>
    <property type="project" value="InterPro"/>
</dbReference>
<feature type="DNA-binding region" description="OmpR/PhoB-type" evidence="9">
    <location>
        <begin position="126"/>
        <end position="222"/>
    </location>
</feature>
<dbReference type="PANTHER" id="PTHR48111">
    <property type="entry name" value="REGULATOR OF RPOS"/>
    <property type="match status" value="1"/>
</dbReference>
<organism evidence="12 13">
    <name type="scientific">Amygdalobacter nucleatus</name>
    <dbReference type="NCBI Taxonomy" id="3029274"/>
    <lineage>
        <taxon>Bacteria</taxon>
        <taxon>Bacillati</taxon>
        <taxon>Bacillota</taxon>
        <taxon>Clostridia</taxon>
        <taxon>Eubacteriales</taxon>
        <taxon>Oscillospiraceae</taxon>
        <taxon>Amygdalobacter</taxon>
    </lineage>
</organism>
<dbReference type="OrthoDB" id="9802426at2"/>
<comment type="caution">
    <text evidence="12">The sequence shown here is derived from an EMBL/GenBank/DDBJ whole genome shotgun (WGS) entry which is preliminary data.</text>
</comment>
<dbReference type="Proteomes" id="UP000070080">
    <property type="component" value="Unassembled WGS sequence"/>
</dbReference>
<dbReference type="RefSeq" id="WP_066714183.1">
    <property type="nucleotide sequence ID" value="NZ_JARFNM010000001.1"/>
</dbReference>
<protein>
    <recommendedName>
        <fullName evidence="1">Stage 0 sporulation protein A homolog</fullName>
    </recommendedName>
</protein>
<dbReference type="PATRIC" id="fig|1497955.3.peg.814"/>
<evidence type="ECO:0000256" key="2">
    <source>
        <dbReference type="ARBA" id="ARBA00022553"/>
    </source>
</evidence>
<evidence type="ECO:0000256" key="5">
    <source>
        <dbReference type="ARBA" id="ARBA00023125"/>
    </source>
</evidence>
<comment type="function">
    <text evidence="7">May play the central regulatory role in sporulation. It may be an element of the effector pathway responsible for the activation of sporulation genes in response to nutritional stress. Spo0A may act in concert with spo0H (a sigma factor) to control the expression of some genes that are critical to the sporulation process.</text>
</comment>
<dbReference type="AlphaFoldDB" id="A0A133YC19"/>
<dbReference type="GO" id="GO:0032993">
    <property type="term" value="C:protein-DNA complex"/>
    <property type="evidence" value="ECO:0007669"/>
    <property type="project" value="TreeGrafter"/>
</dbReference>
<evidence type="ECO:0000256" key="3">
    <source>
        <dbReference type="ARBA" id="ARBA00023012"/>
    </source>
</evidence>
<sequence length="226" mass="26242">MIWCVEDDENIREIEIYTLNSTGFEAIGFSDGLQFWNAIQKEKPELVILDVMLPGMDGVELLGKMKHSLELENIPVIMATARGAEYEKIQALDLGADDYIVKPFGVMELVSRVKAVLRRCQKGRVSKLLQLDSLILNLDERTLTIEGERVILTFKEFELLHLFLSHSGTAFTREQLYNLVWNTDCMGDSRTLDMHIKTLRKKLDRYGKCIETVRHIGYRWRLRYEQ</sequence>
<keyword evidence="13" id="KW-1185">Reference proteome</keyword>
<gene>
    <name evidence="12" type="ORF">HMPREF1872_00840</name>
</gene>
<dbReference type="GO" id="GO:0000976">
    <property type="term" value="F:transcription cis-regulatory region binding"/>
    <property type="evidence" value="ECO:0007669"/>
    <property type="project" value="TreeGrafter"/>
</dbReference>
<dbReference type="InterPro" id="IPR036388">
    <property type="entry name" value="WH-like_DNA-bd_sf"/>
</dbReference>
<dbReference type="SUPFAM" id="SSF46894">
    <property type="entry name" value="C-terminal effector domain of the bipartite response regulators"/>
    <property type="match status" value="1"/>
</dbReference>
<evidence type="ECO:0000256" key="4">
    <source>
        <dbReference type="ARBA" id="ARBA00023015"/>
    </source>
</evidence>
<dbReference type="GO" id="GO:0005829">
    <property type="term" value="C:cytosol"/>
    <property type="evidence" value="ECO:0007669"/>
    <property type="project" value="TreeGrafter"/>
</dbReference>
<feature type="domain" description="OmpR/PhoB-type" evidence="11">
    <location>
        <begin position="126"/>
        <end position="222"/>
    </location>
</feature>
<evidence type="ECO:0000256" key="7">
    <source>
        <dbReference type="ARBA" id="ARBA00024867"/>
    </source>
</evidence>
<dbReference type="InterPro" id="IPR001867">
    <property type="entry name" value="OmpR/PhoB-type_DNA-bd"/>
</dbReference>
<accession>A0A133YC19</accession>
<dbReference type="Pfam" id="PF00486">
    <property type="entry name" value="Trans_reg_C"/>
    <property type="match status" value="1"/>
</dbReference>
<dbReference type="CDD" id="cd00383">
    <property type="entry name" value="trans_reg_C"/>
    <property type="match status" value="1"/>
</dbReference>
<proteinExistence type="predicted"/>
<evidence type="ECO:0000313" key="12">
    <source>
        <dbReference type="EMBL" id="KXB40744.1"/>
    </source>
</evidence>
<keyword evidence="3" id="KW-0902">Two-component regulatory system</keyword>
<reference evidence="13" key="1">
    <citation type="submission" date="2016-01" db="EMBL/GenBank/DDBJ databases">
        <authorList>
            <person name="Mitreva M."/>
            <person name="Pepin K.H."/>
            <person name="Mihindukulasuriya K.A."/>
            <person name="Fulton R."/>
            <person name="Fronick C."/>
            <person name="O'Laughlin M."/>
            <person name="Miner T."/>
            <person name="Herter B."/>
            <person name="Rosa B.A."/>
            <person name="Cordes M."/>
            <person name="Tomlinson C."/>
            <person name="Wollam A."/>
            <person name="Palsikar V.B."/>
            <person name="Mardis E.R."/>
            <person name="Wilson R.K."/>
        </authorList>
    </citation>
    <scope>NUCLEOTIDE SEQUENCE [LARGE SCALE GENOMIC DNA]</scope>
    <source>
        <strain evidence="13">KA00274</strain>
    </source>
</reference>
<evidence type="ECO:0000313" key="13">
    <source>
        <dbReference type="Proteomes" id="UP000070080"/>
    </source>
</evidence>
<dbReference type="SMART" id="SM00862">
    <property type="entry name" value="Trans_reg_C"/>
    <property type="match status" value="1"/>
</dbReference>
<feature type="modified residue" description="4-aspartylphosphate" evidence="8">
    <location>
        <position position="50"/>
    </location>
</feature>
<dbReference type="PANTHER" id="PTHR48111:SF40">
    <property type="entry name" value="PHOSPHATE REGULON TRANSCRIPTIONAL REGULATORY PROTEIN PHOB"/>
    <property type="match status" value="1"/>
</dbReference>
<dbReference type="EMBL" id="LSCV01000026">
    <property type="protein sequence ID" value="KXB40744.1"/>
    <property type="molecule type" value="Genomic_DNA"/>
</dbReference>
<evidence type="ECO:0000256" key="9">
    <source>
        <dbReference type="PROSITE-ProRule" id="PRU01091"/>
    </source>
</evidence>
<dbReference type="PROSITE" id="PS50110">
    <property type="entry name" value="RESPONSE_REGULATORY"/>
    <property type="match status" value="1"/>
</dbReference>
<evidence type="ECO:0000256" key="8">
    <source>
        <dbReference type="PROSITE-ProRule" id="PRU00169"/>
    </source>
</evidence>
<dbReference type="Gene3D" id="3.40.50.2300">
    <property type="match status" value="1"/>
</dbReference>
<evidence type="ECO:0000259" key="10">
    <source>
        <dbReference type="PROSITE" id="PS50110"/>
    </source>
</evidence>
<dbReference type="STRING" id="1497955.HMPREF1872_00840"/>
<dbReference type="PROSITE" id="PS51755">
    <property type="entry name" value="OMPR_PHOB"/>
    <property type="match status" value="1"/>
</dbReference>
<keyword evidence="5 9" id="KW-0238">DNA-binding</keyword>
<evidence type="ECO:0000259" key="11">
    <source>
        <dbReference type="PROSITE" id="PS51755"/>
    </source>
</evidence>
<feature type="domain" description="Response regulatory" evidence="10">
    <location>
        <begin position="1"/>
        <end position="117"/>
    </location>
</feature>
<dbReference type="InterPro" id="IPR011006">
    <property type="entry name" value="CheY-like_superfamily"/>
</dbReference>
<dbReference type="InterPro" id="IPR039420">
    <property type="entry name" value="WalR-like"/>
</dbReference>
<evidence type="ECO:0000256" key="1">
    <source>
        <dbReference type="ARBA" id="ARBA00018672"/>
    </source>
</evidence>
<dbReference type="GO" id="GO:0000156">
    <property type="term" value="F:phosphorelay response regulator activity"/>
    <property type="evidence" value="ECO:0007669"/>
    <property type="project" value="TreeGrafter"/>
</dbReference>
<evidence type="ECO:0000256" key="6">
    <source>
        <dbReference type="ARBA" id="ARBA00023163"/>
    </source>
</evidence>
<dbReference type="InterPro" id="IPR001789">
    <property type="entry name" value="Sig_transdc_resp-reg_receiver"/>
</dbReference>
<dbReference type="Pfam" id="PF00072">
    <property type="entry name" value="Response_reg"/>
    <property type="match status" value="1"/>
</dbReference>
<dbReference type="SMART" id="SM00448">
    <property type="entry name" value="REC"/>
    <property type="match status" value="1"/>
</dbReference>
<keyword evidence="6" id="KW-0804">Transcription</keyword>
<name>A0A133YC19_9FIRM</name>
<dbReference type="InterPro" id="IPR016032">
    <property type="entry name" value="Sig_transdc_resp-reg_C-effctor"/>
</dbReference>